<evidence type="ECO:0000313" key="2">
    <source>
        <dbReference type="Proteomes" id="UP000524237"/>
    </source>
</evidence>
<comment type="caution">
    <text evidence="1">The sequence shown here is derived from an EMBL/GenBank/DDBJ whole genome shotgun (WGS) entry which is preliminary data.</text>
</comment>
<dbReference type="InterPro" id="IPR007263">
    <property type="entry name" value="DCC1-like"/>
</dbReference>
<dbReference type="InterPro" id="IPR052927">
    <property type="entry name" value="DCC_oxidoreductase"/>
</dbReference>
<sequence length="158" mass="16981">MTPLVVIVDGDCALCIGLVEWMGRRLAKGTPVSPQTVIFVPGQSDVGGEVLRRASVNDFDSVLVVSDGVVLTESSAVLALASILPWWYRALAGAARIVPKGWRDAAYRAVASRRIRIWGRAAVCAIDSRVAGATYGPRGLLDRAEARRLLVLARALER</sequence>
<accession>A0A7W3JUI1</accession>
<dbReference type="Pfam" id="PF04134">
    <property type="entry name" value="DCC1-like"/>
    <property type="match status" value="1"/>
</dbReference>
<dbReference type="AlphaFoldDB" id="A0A7W3JUI1"/>
<dbReference type="GO" id="GO:0015035">
    <property type="term" value="F:protein-disulfide reductase activity"/>
    <property type="evidence" value="ECO:0007669"/>
    <property type="project" value="InterPro"/>
</dbReference>
<evidence type="ECO:0000313" key="1">
    <source>
        <dbReference type="EMBL" id="MBA8829435.1"/>
    </source>
</evidence>
<dbReference type="PANTHER" id="PTHR33639">
    <property type="entry name" value="THIOL-DISULFIDE OXIDOREDUCTASE DCC"/>
    <property type="match status" value="1"/>
</dbReference>
<proteinExistence type="predicted"/>
<gene>
    <name evidence="1" type="ORF">FB555_001540</name>
</gene>
<name>A0A7W3JUI1_9MICO</name>
<organism evidence="1 2">
    <name type="scientific">Alpinimonas psychrophila</name>
    <dbReference type="NCBI Taxonomy" id="748908"/>
    <lineage>
        <taxon>Bacteria</taxon>
        <taxon>Bacillati</taxon>
        <taxon>Actinomycetota</taxon>
        <taxon>Actinomycetes</taxon>
        <taxon>Micrococcales</taxon>
        <taxon>Microbacteriaceae</taxon>
        <taxon>Alpinimonas</taxon>
    </lineage>
</organism>
<dbReference type="EMBL" id="JACGWU010000004">
    <property type="protein sequence ID" value="MBA8829435.1"/>
    <property type="molecule type" value="Genomic_DNA"/>
</dbReference>
<keyword evidence="2" id="KW-1185">Reference proteome</keyword>
<reference evidence="1 2" key="1">
    <citation type="submission" date="2020-07" db="EMBL/GenBank/DDBJ databases">
        <title>Sequencing the genomes of 1000 actinobacteria strains.</title>
        <authorList>
            <person name="Klenk H.-P."/>
        </authorList>
    </citation>
    <scope>NUCLEOTIDE SEQUENCE [LARGE SCALE GENOMIC DNA]</scope>
    <source>
        <strain evidence="1 2">DSM 23737</strain>
    </source>
</reference>
<dbReference type="PANTHER" id="PTHR33639:SF2">
    <property type="entry name" value="DUF393 DOMAIN-CONTAINING PROTEIN"/>
    <property type="match status" value="1"/>
</dbReference>
<dbReference type="Proteomes" id="UP000524237">
    <property type="component" value="Unassembled WGS sequence"/>
</dbReference>
<protein>
    <submittedName>
        <fullName evidence="1">Putative DCC family thiol-disulfide oxidoreductase YuxK</fullName>
    </submittedName>
</protein>
<dbReference type="RefSeq" id="WP_182484868.1">
    <property type="nucleotide sequence ID" value="NZ_JACGWU010000004.1"/>
</dbReference>